<dbReference type="InterPro" id="IPR036322">
    <property type="entry name" value="WD40_repeat_dom_sf"/>
</dbReference>
<name>A0A1S7ULH6_ROSNE</name>
<evidence type="ECO:0000256" key="7">
    <source>
        <dbReference type="SAM" id="MobiDB-lite"/>
    </source>
</evidence>
<keyword evidence="3 6" id="KW-0853">WD repeat</keyword>
<dbReference type="GO" id="GO:0000398">
    <property type="term" value="P:mRNA splicing, via spliceosome"/>
    <property type="evidence" value="ECO:0007669"/>
    <property type="project" value="TreeGrafter"/>
</dbReference>
<dbReference type="InterPro" id="IPR019775">
    <property type="entry name" value="WD40_repeat_CS"/>
</dbReference>
<dbReference type="PANTHER" id="PTHR22842">
    <property type="entry name" value="WD40 REPEAT PROTEIN"/>
    <property type="match status" value="1"/>
</dbReference>
<dbReference type="PANTHER" id="PTHR22842:SF3">
    <property type="entry name" value="WD REPEAT DOMAIN-CONTAINING PROTEIN 83"/>
    <property type="match status" value="1"/>
</dbReference>
<dbReference type="PROSITE" id="PS00678">
    <property type="entry name" value="WD_REPEATS_1"/>
    <property type="match status" value="1"/>
</dbReference>
<comment type="similarity">
    <text evidence="5">Belongs to the WD repeat MORG1 family.</text>
</comment>
<organism evidence="8">
    <name type="scientific">Rosellinia necatrix</name>
    <name type="common">White root-rot fungus</name>
    <dbReference type="NCBI Taxonomy" id="77044"/>
    <lineage>
        <taxon>Eukaryota</taxon>
        <taxon>Fungi</taxon>
        <taxon>Dikarya</taxon>
        <taxon>Ascomycota</taxon>
        <taxon>Pezizomycotina</taxon>
        <taxon>Sordariomycetes</taxon>
        <taxon>Xylariomycetidae</taxon>
        <taxon>Xylariales</taxon>
        <taxon>Xylariaceae</taxon>
        <taxon>Rosellinia</taxon>
    </lineage>
</organism>
<evidence type="ECO:0000313" key="9">
    <source>
        <dbReference type="Proteomes" id="UP000054516"/>
    </source>
</evidence>
<dbReference type="EMBL" id="DF977451">
    <property type="protein sequence ID" value="GAP84165.1"/>
    <property type="molecule type" value="Genomic_DNA"/>
</dbReference>
<dbReference type="OrthoDB" id="71437at2759"/>
<gene>
    <name evidence="8" type="ORF">SAMD00023353_0600480</name>
</gene>
<reference evidence="8" key="1">
    <citation type="submission" date="2016-03" db="EMBL/GenBank/DDBJ databases">
        <title>Draft genome sequence of Rosellinia necatrix.</title>
        <authorList>
            <person name="Kanematsu S."/>
        </authorList>
    </citation>
    <scope>NUCLEOTIDE SEQUENCE [LARGE SCALE GENOMIC DNA]</scope>
    <source>
        <strain evidence="8">W97</strain>
    </source>
</reference>
<dbReference type="InterPro" id="IPR051980">
    <property type="entry name" value="WD_repeat_MORG1"/>
</dbReference>
<evidence type="ECO:0000256" key="2">
    <source>
        <dbReference type="ARBA" id="ARBA00022490"/>
    </source>
</evidence>
<feature type="compositionally biased region" description="Polar residues" evidence="7">
    <location>
        <begin position="46"/>
        <end position="56"/>
    </location>
</feature>
<dbReference type="SMART" id="SM00320">
    <property type="entry name" value="WD40"/>
    <property type="match status" value="5"/>
</dbReference>
<evidence type="ECO:0000256" key="1">
    <source>
        <dbReference type="ARBA" id="ARBA00004496"/>
    </source>
</evidence>
<dbReference type="STRING" id="77044.A0A1S7ULH6"/>
<comment type="subcellular location">
    <subcellularLocation>
        <location evidence="1">Cytoplasm</location>
    </subcellularLocation>
</comment>
<feature type="repeat" description="WD" evidence="6">
    <location>
        <begin position="134"/>
        <end position="176"/>
    </location>
</feature>
<dbReference type="GO" id="GO:0071013">
    <property type="term" value="C:catalytic step 2 spliceosome"/>
    <property type="evidence" value="ECO:0007669"/>
    <property type="project" value="TreeGrafter"/>
</dbReference>
<feature type="compositionally biased region" description="Low complexity" evidence="7">
    <location>
        <begin position="62"/>
        <end position="74"/>
    </location>
</feature>
<keyword evidence="9" id="KW-1185">Reference proteome</keyword>
<dbReference type="AlphaFoldDB" id="A0A1S7ULH6"/>
<dbReference type="InterPro" id="IPR015943">
    <property type="entry name" value="WD40/YVTN_repeat-like_dom_sf"/>
</dbReference>
<dbReference type="PROSITE" id="PS50082">
    <property type="entry name" value="WD_REPEATS_2"/>
    <property type="match status" value="2"/>
</dbReference>
<feature type="region of interest" description="Disordered" evidence="7">
    <location>
        <begin position="41"/>
        <end position="74"/>
    </location>
</feature>
<dbReference type="Proteomes" id="UP000054516">
    <property type="component" value="Unassembled WGS sequence"/>
</dbReference>
<evidence type="ECO:0000256" key="6">
    <source>
        <dbReference type="PROSITE-ProRule" id="PRU00221"/>
    </source>
</evidence>
<dbReference type="GO" id="GO:0005737">
    <property type="term" value="C:cytoplasm"/>
    <property type="evidence" value="ECO:0007669"/>
    <property type="project" value="UniProtKB-SubCell"/>
</dbReference>
<evidence type="ECO:0000313" key="8">
    <source>
        <dbReference type="EMBL" id="GAP84165.1"/>
    </source>
</evidence>
<dbReference type="Pfam" id="PF00400">
    <property type="entry name" value="WD40"/>
    <property type="match status" value="3"/>
</dbReference>
<accession>A0A1S7ULH6</accession>
<dbReference type="OMA" id="MCWDIRT"/>
<proteinExistence type="inferred from homology"/>
<keyword evidence="4" id="KW-0677">Repeat</keyword>
<evidence type="ECO:0000256" key="4">
    <source>
        <dbReference type="ARBA" id="ARBA00022737"/>
    </source>
</evidence>
<dbReference type="PROSITE" id="PS50294">
    <property type="entry name" value="WD_REPEATS_REGION"/>
    <property type="match status" value="2"/>
</dbReference>
<evidence type="ECO:0000256" key="3">
    <source>
        <dbReference type="ARBA" id="ARBA00022574"/>
    </source>
</evidence>
<feature type="repeat" description="WD" evidence="6">
    <location>
        <begin position="87"/>
        <end position="128"/>
    </location>
</feature>
<dbReference type="SUPFAM" id="SSF50978">
    <property type="entry name" value="WD40 repeat-like"/>
    <property type="match status" value="1"/>
</dbReference>
<dbReference type="InterPro" id="IPR001680">
    <property type="entry name" value="WD40_rpt"/>
</dbReference>
<protein>
    <submittedName>
        <fullName evidence="8">Putative WD domain-containing protein</fullName>
    </submittedName>
</protein>
<dbReference type="Gene3D" id="2.130.10.10">
    <property type="entry name" value="YVTN repeat-like/Quinoprotein amine dehydrogenase"/>
    <property type="match status" value="1"/>
</dbReference>
<evidence type="ECO:0000256" key="5">
    <source>
        <dbReference type="ARBA" id="ARBA00038145"/>
    </source>
</evidence>
<sequence length="371" mass="38504">MAFPDKPVSHLLGSGGPVHALAYSASPGTYVLAGSSDRSVRLYNPQPATTNQQHSSHLSKKGASNSAAGGRGGEAAAVPEGRLIQTYSAHGYPVLSLSVSSDNARFASAGGDRAVFLWDVATAQTLRRFGGGATHGHTARVNAVCFAGEGDSLVASGGLDASVRLWDARSGAQRPVQVLADAKDAVTAVAARGPEVVAASVDGRVRSYDVRAGRCVADVVGPSVTSLCLTADGKAVLVGALDSKLRLMDRETGGCLKTYAAPGWRNQDFRVQSILGGKEQYVLAGDEMTGAPGQAAEGRVWAWDVVTGELKATIRVPWGPAGLEPKKIIGKDGKEKERTNVMTCLAWRDGGFGDQFCVSGTSGIVTVYGYN</sequence>
<keyword evidence="2" id="KW-0963">Cytoplasm</keyword>